<feature type="transmembrane region" description="Helical" evidence="2">
    <location>
        <begin position="599"/>
        <end position="622"/>
    </location>
</feature>
<dbReference type="PANTHER" id="PTHR43849">
    <property type="entry name" value="BLL3936 PROTEIN"/>
    <property type="match status" value="1"/>
</dbReference>
<gene>
    <name evidence="4" type="ORF">GCM10009823_19850</name>
</gene>
<proteinExistence type="predicted"/>
<feature type="transmembrane region" description="Helical" evidence="2">
    <location>
        <begin position="452"/>
        <end position="475"/>
    </location>
</feature>
<feature type="transmembrane region" description="Helical" evidence="2">
    <location>
        <begin position="344"/>
        <end position="363"/>
    </location>
</feature>
<evidence type="ECO:0000259" key="3">
    <source>
        <dbReference type="Pfam" id="PF06808"/>
    </source>
</evidence>
<feature type="transmembrane region" description="Helical" evidence="2">
    <location>
        <begin position="118"/>
        <end position="138"/>
    </location>
</feature>
<keyword evidence="2" id="KW-0472">Membrane</keyword>
<keyword evidence="2" id="KW-1133">Transmembrane helix</keyword>
<dbReference type="NCBIfam" id="TIGR02123">
    <property type="entry name" value="TRAP_fused"/>
    <property type="match status" value="1"/>
</dbReference>
<dbReference type="InterPro" id="IPR010656">
    <property type="entry name" value="DctM"/>
</dbReference>
<feature type="transmembrane region" description="Helical" evidence="2">
    <location>
        <begin position="219"/>
        <end position="241"/>
    </location>
</feature>
<accession>A0ABP5IDJ2</accession>
<feature type="transmembrane region" description="Helical" evidence="2">
    <location>
        <begin position="150"/>
        <end position="169"/>
    </location>
</feature>
<dbReference type="Proteomes" id="UP001500984">
    <property type="component" value="Unassembled WGS sequence"/>
</dbReference>
<dbReference type="EMBL" id="BAAAPZ010000008">
    <property type="protein sequence ID" value="GAA2098535.1"/>
    <property type="molecule type" value="Genomic_DNA"/>
</dbReference>
<evidence type="ECO:0000256" key="1">
    <source>
        <dbReference type="SAM" id="MobiDB-lite"/>
    </source>
</evidence>
<protein>
    <submittedName>
        <fullName evidence="4">TRAP transporter fused permease subunit</fullName>
    </submittedName>
</protein>
<keyword evidence="2" id="KW-0812">Transmembrane</keyword>
<name>A0ABP5IDJ2_9MICO</name>
<feature type="transmembrane region" description="Helical" evidence="2">
    <location>
        <begin position="512"/>
        <end position="539"/>
    </location>
</feature>
<feature type="domain" description="TRAP C4-dicarboxylate transport system permease DctM subunit" evidence="3">
    <location>
        <begin position="161"/>
        <end position="575"/>
    </location>
</feature>
<feature type="transmembrane region" description="Helical" evidence="2">
    <location>
        <begin position="389"/>
        <end position="407"/>
    </location>
</feature>
<feature type="transmembrane region" description="Helical" evidence="2">
    <location>
        <begin position="662"/>
        <end position="680"/>
    </location>
</feature>
<comment type="caution">
    <text evidence="4">The sequence shown here is derived from an EMBL/GenBank/DDBJ whole genome shotgun (WGS) entry which is preliminary data.</text>
</comment>
<feature type="region of interest" description="Disordered" evidence="1">
    <location>
        <begin position="693"/>
        <end position="749"/>
    </location>
</feature>
<feature type="transmembrane region" description="Helical" evidence="2">
    <location>
        <begin position="91"/>
        <end position="112"/>
    </location>
</feature>
<evidence type="ECO:0000313" key="4">
    <source>
        <dbReference type="EMBL" id="GAA2098535.1"/>
    </source>
</evidence>
<evidence type="ECO:0000256" key="2">
    <source>
        <dbReference type="SAM" id="Phobius"/>
    </source>
</evidence>
<keyword evidence="5" id="KW-1185">Reference proteome</keyword>
<feature type="transmembrane region" description="Helical" evidence="2">
    <location>
        <begin position="573"/>
        <end position="593"/>
    </location>
</feature>
<feature type="transmembrane region" description="Helical" evidence="2">
    <location>
        <begin position="481"/>
        <end position="505"/>
    </location>
</feature>
<evidence type="ECO:0000313" key="5">
    <source>
        <dbReference type="Proteomes" id="UP001500984"/>
    </source>
</evidence>
<feature type="transmembrane region" description="Helical" evidence="2">
    <location>
        <begin position="413"/>
        <end position="431"/>
    </location>
</feature>
<dbReference type="RefSeq" id="WP_344337047.1">
    <property type="nucleotide sequence ID" value="NZ_BAAAPZ010000008.1"/>
</dbReference>
<feature type="transmembrane region" description="Helical" evidence="2">
    <location>
        <begin position="631"/>
        <end position="650"/>
    </location>
</feature>
<feature type="compositionally biased region" description="Basic and acidic residues" evidence="1">
    <location>
        <begin position="693"/>
        <end position="707"/>
    </location>
</feature>
<feature type="transmembrane region" description="Helical" evidence="2">
    <location>
        <begin position="175"/>
        <end position="198"/>
    </location>
</feature>
<feature type="transmembrane region" description="Helical" evidence="2">
    <location>
        <begin position="59"/>
        <end position="79"/>
    </location>
</feature>
<feature type="transmembrane region" description="Helical" evidence="2">
    <location>
        <begin position="545"/>
        <end position="561"/>
    </location>
</feature>
<dbReference type="PANTHER" id="PTHR43849:SF2">
    <property type="entry name" value="BLL3936 PROTEIN"/>
    <property type="match status" value="1"/>
</dbReference>
<reference evidence="5" key="1">
    <citation type="journal article" date="2019" name="Int. J. Syst. Evol. Microbiol.">
        <title>The Global Catalogue of Microorganisms (GCM) 10K type strain sequencing project: providing services to taxonomists for standard genome sequencing and annotation.</title>
        <authorList>
            <consortium name="The Broad Institute Genomics Platform"/>
            <consortium name="The Broad Institute Genome Sequencing Center for Infectious Disease"/>
            <person name="Wu L."/>
            <person name="Ma J."/>
        </authorList>
    </citation>
    <scope>NUCLEOTIDE SEQUENCE [LARGE SCALE GENOMIC DNA]</scope>
    <source>
        <strain evidence="5">JCM 15900</strain>
    </source>
</reference>
<sequence>MSRPGLKDASQDHGAELLPDAFRENAQVSAEDEDQEDSTQPLWQRLAEQRVGTGGLQRAMGWIILALALALGGFQLYIGITFDMDARQQRLVHLLLVLTLIFLTVPAAKSAWGRSVPLLALDALLVLAAVAATVYPIVNAAELARRAGAYETTDWVLGIVLIVLLLEATRRTVGWFMSVLVLAFMFYAWAGPWFPGAFNHRGATIERLSAYVYLGNDGILGMTLGVVVTFVFIFVLFGALLQKTGGGNFFIGLAFVLTGRSPGGPAKGAVVGSAMMGSISGTALGNVATTGPFTIPMMKKVGYNKEEAAGVEAAASTGGQILPPIMGAGAFLIAERTGIPYAEIVLVSIIPALMYFGTVYLFVDIKARKRGMSSIPKDQLPVFKEVMKGGWHFLAPLVLLIVLLLQYVPPGRAGLYATAALFVVAMLRSMSRLSLRDIGEVFVIAARNTLPVSAACAIAGIIVGVVGLTGLGLVISDVLVSAFAGSLLLTLIMVALASLILGVGLPVTASYVVLIILAGPALQELGLAVIVTHLIVYWFSQDSNVTPPVALAAFVAAGIANSSPMRSAFHAWIFAKGLYFIPLMFAYSALLLTGTPWEVTVATVTGCVALVGAAVAIEGYLLRPAGVWQRIVLAVAALLALVAPEWTGWAESLFGVTVASDVFLWVGTLVILAFVVWQVLAQRISPVVVTPMEEREGAEPEEARRAAAEAAASPKPEPGTGSQPGAAASPQPEPGTHSATAGREDERGS</sequence>
<organism evidence="4 5">
    <name type="scientific">Brevibacterium salitolerans</name>
    <dbReference type="NCBI Taxonomy" id="1403566"/>
    <lineage>
        <taxon>Bacteria</taxon>
        <taxon>Bacillati</taxon>
        <taxon>Actinomycetota</taxon>
        <taxon>Actinomycetes</taxon>
        <taxon>Micrococcales</taxon>
        <taxon>Brevibacteriaceae</taxon>
        <taxon>Brevibacterium</taxon>
    </lineage>
</organism>
<dbReference type="InterPro" id="IPR011853">
    <property type="entry name" value="TRAP_DctM-Dct_fused"/>
</dbReference>
<dbReference type="Pfam" id="PF06808">
    <property type="entry name" value="DctM"/>
    <property type="match status" value="1"/>
</dbReference>